<evidence type="ECO:0000256" key="8">
    <source>
        <dbReference type="SAM" id="MobiDB-lite"/>
    </source>
</evidence>
<dbReference type="GO" id="GO:0005730">
    <property type="term" value="C:nucleolus"/>
    <property type="evidence" value="ECO:0007669"/>
    <property type="project" value="UniProtKB-SubCell"/>
</dbReference>
<accession>A0A439DH71</accession>
<keyword evidence="11" id="KW-1185">Reference proteome</keyword>
<keyword evidence="4" id="KW-0539">Nucleus</keyword>
<name>A0A439DH71_9PEZI</name>
<proteinExistence type="inferred from homology"/>
<feature type="compositionally biased region" description="Polar residues" evidence="8">
    <location>
        <begin position="311"/>
        <end position="339"/>
    </location>
</feature>
<feature type="compositionally biased region" description="Polar residues" evidence="8">
    <location>
        <begin position="268"/>
        <end position="279"/>
    </location>
</feature>
<evidence type="ECO:0000256" key="5">
    <source>
        <dbReference type="ARBA" id="ARBA00038007"/>
    </source>
</evidence>
<evidence type="ECO:0000313" key="10">
    <source>
        <dbReference type="EMBL" id="RWA13765.1"/>
    </source>
</evidence>
<dbReference type="GO" id="GO:0006364">
    <property type="term" value="P:rRNA processing"/>
    <property type="evidence" value="ECO:0007669"/>
    <property type="project" value="UniProtKB-KW"/>
</dbReference>
<gene>
    <name evidence="10" type="ORF">EKO27_g1346</name>
</gene>
<evidence type="ECO:0000313" key="11">
    <source>
        <dbReference type="Proteomes" id="UP000286045"/>
    </source>
</evidence>
<comment type="similarity">
    <text evidence="5">Belongs to the PINX1 family.</text>
</comment>
<evidence type="ECO:0000256" key="3">
    <source>
        <dbReference type="ARBA" id="ARBA00022552"/>
    </source>
</evidence>
<dbReference type="PANTHER" id="PTHR23149">
    <property type="entry name" value="G PATCH DOMAIN CONTAINING PROTEIN"/>
    <property type="match status" value="1"/>
</dbReference>
<feature type="domain" description="G-patch" evidence="9">
    <location>
        <begin position="25"/>
        <end position="79"/>
    </location>
</feature>
<evidence type="ECO:0000256" key="6">
    <source>
        <dbReference type="ARBA" id="ARBA00041961"/>
    </source>
</evidence>
<dbReference type="PANTHER" id="PTHR23149:SF31">
    <property type="entry name" value="PROTEIN PXR1"/>
    <property type="match status" value="1"/>
</dbReference>
<comment type="caution">
    <text evidence="10">The sequence shown here is derived from an EMBL/GenBank/DDBJ whole genome shotgun (WGS) entry which is preliminary data.</text>
</comment>
<evidence type="ECO:0000259" key="9">
    <source>
        <dbReference type="PROSITE" id="PS50174"/>
    </source>
</evidence>
<dbReference type="InterPro" id="IPR000467">
    <property type="entry name" value="G_patch_dom"/>
</dbReference>
<sequence>MGLAGPRNRRKLDYDPNNTRWTRDETTFGQKILRSQGWQPGKFLGAQDAAHAQLHSAASLAPIKINLKDDTLGLGAKIRQKQSDECTGLDVFKDLLGRLNGKSEETLEKQRQVRSEIKTNLFVERRYGPMRFVSGGLLVGDQRMEELVNKKATPTPVKDESVSEASEAESVKKEKKDKKEKKSKKRKTSESEESDTSDSKREKKRKKRSTAGDEPSNGDTEVDKSIKKKKDKKEKKSKRSEQALGGENDTEPVDSEMKRKKSKKSKDTPQQQSLSNSAETSEDGASEKARKKEKKREKKRKQADSAEANEVTATMESSTATPQDSGSSTPNNADASTPQALSARHRSRSRHIASKRKAFGDMQALNQIFMVKPV</sequence>
<keyword evidence="3" id="KW-0698">rRNA processing</keyword>
<dbReference type="STRING" id="363999.A0A439DH71"/>
<comment type="function">
    <text evidence="7">Involved in rRNA-processing at A0, A1 and A2 sites and negatively regulates telomerase.</text>
</comment>
<dbReference type="AlphaFoldDB" id="A0A439DH71"/>
<dbReference type="GO" id="GO:0003676">
    <property type="term" value="F:nucleic acid binding"/>
    <property type="evidence" value="ECO:0007669"/>
    <property type="project" value="InterPro"/>
</dbReference>
<organism evidence="10 11">
    <name type="scientific">Xylaria grammica</name>
    <dbReference type="NCBI Taxonomy" id="363999"/>
    <lineage>
        <taxon>Eukaryota</taxon>
        <taxon>Fungi</taxon>
        <taxon>Dikarya</taxon>
        <taxon>Ascomycota</taxon>
        <taxon>Pezizomycotina</taxon>
        <taxon>Sordariomycetes</taxon>
        <taxon>Xylariomycetidae</taxon>
        <taxon>Xylariales</taxon>
        <taxon>Xylariaceae</taxon>
        <taxon>Xylaria</taxon>
    </lineage>
</organism>
<feature type="compositionally biased region" description="Basic residues" evidence="8">
    <location>
        <begin position="226"/>
        <end position="238"/>
    </location>
</feature>
<protein>
    <recommendedName>
        <fullName evidence="6">PinX1-related protein 1</fullName>
    </recommendedName>
</protein>
<evidence type="ECO:0000256" key="4">
    <source>
        <dbReference type="ARBA" id="ARBA00023242"/>
    </source>
</evidence>
<feature type="compositionally biased region" description="Basic residues" evidence="8">
    <location>
        <begin position="291"/>
        <end position="301"/>
    </location>
</feature>
<feature type="compositionally biased region" description="Basic residues" evidence="8">
    <location>
        <begin position="175"/>
        <end position="187"/>
    </location>
</feature>
<evidence type="ECO:0000256" key="7">
    <source>
        <dbReference type="ARBA" id="ARBA00043878"/>
    </source>
</evidence>
<keyword evidence="2" id="KW-0690">Ribosome biogenesis</keyword>
<feature type="compositionally biased region" description="Basic residues" evidence="8">
    <location>
        <begin position="343"/>
        <end position="357"/>
    </location>
</feature>
<dbReference type="Proteomes" id="UP000286045">
    <property type="component" value="Unassembled WGS sequence"/>
</dbReference>
<dbReference type="InterPro" id="IPR050656">
    <property type="entry name" value="PINX1"/>
</dbReference>
<evidence type="ECO:0000256" key="2">
    <source>
        <dbReference type="ARBA" id="ARBA00022517"/>
    </source>
</evidence>
<dbReference type="EMBL" id="RYZI01000020">
    <property type="protein sequence ID" value="RWA13765.1"/>
    <property type="molecule type" value="Genomic_DNA"/>
</dbReference>
<dbReference type="PROSITE" id="PS50174">
    <property type="entry name" value="G_PATCH"/>
    <property type="match status" value="1"/>
</dbReference>
<reference evidence="10 11" key="1">
    <citation type="submission" date="2018-12" db="EMBL/GenBank/DDBJ databases">
        <title>Draft genome sequence of Xylaria grammica IHI A82.</title>
        <authorList>
            <person name="Buettner E."/>
            <person name="Kellner H."/>
        </authorList>
    </citation>
    <scope>NUCLEOTIDE SEQUENCE [LARGE SCALE GENOMIC DNA]</scope>
    <source>
        <strain evidence="10 11">IHI A82</strain>
    </source>
</reference>
<evidence type="ECO:0000256" key="1">
    <source>
        <dbReference type="ARBA" id="ARBA00004604"/>
    </source>
</evidence>
<feature type="region of interest" description="Disordered" evidence="8">
    <location>
        <begin position="149"/>
        <end position="358"/>
    </location>
</feature>
<comment type="subcellular location">
    <subcellularLocation>
        <location evidence="1">Nucleus</location>
        <location evidence="1">Nucleolus</location>
    </subcellularLocation>
</comment>